<dbReference type="GO" id="GO:0016829">
    <property type="term" value="F:lyase activity"/>
    <property type="evidence" value="ECO:0007669"/>
    <property type="project" value="UniProtKB-KW"/>
</dbReference>
<keyword evidence="9" id="KW-1185">Reference proteome</keyword>
<evidence type="ECO:0000256" key="4">
    <source>
        <dbReference type="ARBA" id="ARBA00023242"/>
    </source>
</evidence>
<keyword evidence="2" id="KW-0378">Hydrolase</keyword>
<dbReference type="Proteomes" id="UP000799429">
    <property type="component" value="Unassembled WGS sequence"/>
</dbReference>
<name>A0A9P4S5K5_9PEZI</name>
<feature type="non-terminal residue" evidence="8">
    <location>
        <position position="306"/>
    </location>
</feature>
<evidence type="ECO:0000313" key="8">
    <source>
        <dbReference type="EMBL" id="KAF2836290.1"/>
    </source>
</evidence>
<accession>A0A9P4S5K5</accession>
<dbReference type="Gene3D" id="3.90.1140.10">
    <property type="entry name" value="Cyclic phosphodiesterase"/>
    <property type="match status" value="1"/>
</dbReference>
<proteinExistence type="inferred from homology"/>
<dbReference type="EMBL" id="MU006104">
    <property type="protein sequence ID" value="KAF2836290.1"/>
    <property type="molecule type" value="Genomic_DNA"/>
</dbReference>
<sequence length="306" mass="34782">MGLVDYSDSEDDITQKPLKRKRELKDDISAELPPLPASFLDLYSTATRVSTNDDPTLHGGRKRAIPHVEGNWATHLYLEWHPTETESSILTNLIKAVQMFQSESVKIKDTIERGQIHSLLQNDLGIQTPLHISLSVPLVLQTHQKDNFLSSITSALKQSSVRPFEIQFTKFKWVSNFDRTRWFLVLGVQKPANDELNRLLKACNKVARSFNQPELYNSASPETMLVGRKSKKSRAKEEQRPLTTEDDLDRTEAFHVSLAWSLHGDRLTQIQLDDILAKMESAPEDINVRFRAVKVKIGNAISNVEL</sequence>
<keyword evidence="3" id="KW-0456">Lyase</keyword>
<dbReference type="PANTHER" id="PTHR13522:SF3">
    <property type="entry name" value="U6 SNRNA PHOSPHODIESTERASE 1"/>
    <property type="match status" value="1"/>
</dbReference>
<organism evidence="8 9">
    <name type="scientific">Patellaria atrata CBS 101060</name>
    <dbReference type="NCBI Taxonomy" id="1346257"/>
    <lineage>
        <taxon>Eukaryota</taxon>
        <taxon>Fungi</taxon>
        <taxon>Dikarya</taxon>
        <taxon>Ascomycota</taxon>
        <taxon>Pezizomycotina</taxon>
        <taxon>Dothideomycetes</taxon>
        <taxon>Dothideomycetes incertae sedis</taxon>
        <taxon>Patellariales</taxon>
        <taxon>Patellariaceae</taxon>
        <taxon>Patellaria</taxon>
    </lineage>
</organism>
<gene>
    <name evidence="8" type="ORF">M501DRAFT_914359</name>
</gene>
<dbReference type="Pfam" id="PF09749">
    <property type="entry name" value="HVSL"/>
    <property type="match status" value="1"/>
</dbReference>
<reference evidence="8" key="1">
    <citation type="journal article" date="2020" name="Stud. Mycol.">
        <title>101 Dothideomycetes genomes: a test case for predicting lifestyles and emergence of pathogens.</title>
        <authorList>
            <person name="Haridas S."/>
            <person name="Albert R."/>
            <person name="Binder M."/>
            <person name="Bloem J."/>
            <person name="Labutti K."/>
            <person name="Salamov A."/>
            <person name="Andreopoulos B."/>
            <person name="Baker S."/>
            <person name="Barry K."/>
            <person name="Bills G."/>
            <person name="Bluhm B."/>
            <person name="Cannon C."/>
            <person name="Castanera R."/>
            <person name="Culley D."/>
            <person name="Daum C."/>
            <person name="Ezra D."/>
            <person name="Gonzalez J."/>
            <person name="Henrissat B."/>
            <person name="Kuo A."/>
            <person name="Liang C."/>
            <person name="Lipzen A."/>
            <person name="Lutzoni F."/>
            <person name="Magnuson J."/>
            <person name="Mondo S."/>
            <person name="Nolan M."/>
            <person name="Ohm R."/>
            <person name="Pangilinan J."/>
            <person name="Park H.-J."/>
            <person name="Ramirez L."/>
            <person name="Alfaro M."/>
            <person name="Sun H."/>
            <person name="Tritt A."/>
            <person name="Yoshinaga Y."/>
            <person name="Zwiers L.-H."/>
            <person name="Turgeon B."/>
            <person name="Goodwin S."/>
            <person name="Spatafora J."/>
            <person name="Crous P."/>
            <person name="Grigoriev I."/>
        </authorList>
    </citation>
    <scope>NUCLEOTIDE SEQUENCE</scope>
    <source>
        <strain evidence="8">CBS 101060</strain>
    </source>
</reference>
<comment type="caution">
    <text evidence="8">The sequence shown here is derived from an EMBL/GenBank/DDBJ whole genome shotgun (WGS) entry which is preliminary data.</text>
</comment>
<dbReference type="GO" id="GO:0034477">
    <property type="term" value="P:U6 snRNA 3'-end processing"/>
    <property type="evidence" value="ECO:0007669"/>
    <property type="project" value="InterPro"/>
</dbReference>
<evidence type="ECO:0000313" key="9">
    <source>
        <dbReference type="Proteomes" id="UP000799429"/>
    </source>
</evidence>
<protein>
    <recommendedName>
        <fullName evidence="5">U6 snRNA phosphodiesterase 1</fullName>
    </recommendedName>
    <alternativeName>
        <fullName evidence="6">3'-5' RNA exonuclease USB1</fullName>
    </alternativeName>
</protein>
<dbReference type="GO" id="GO:0000175">
    <property type="term" value="F:3'-5'-RNA exonuclease activity"/>
    <property type="evidence" value="ECO:0007669"/>
    <property type="project" value="TreeGrafter"/>
</dbReference>
<dbReference type="HAMAP" id="MF_03040">
    <property type="entry name" value="USB1"/>
    <property type="match status" value="1"/>
</dbReference>
<evidence type="ECO:0000256" key="5">
    <source>
        <dbReference type="ARBA" id="ARBA00029543"/>
    </source>
</evidence>
<evidence type="ECO:0000256" key="6">
    <source>
        <dbReference type="ARBA" id="ARBA00030030"/>
    </source>
</evidence>
<keyword evidence="4" id="KW-0539">Nucleus</keyword>
<dbReference type="PANTHER" id="PTHR13522">
    <property type="entry name" value="U6 SNRNA PHOSPHODIESTERASE 1"/>
    <property type="match status" value="1"/>
</dbReference>
<evidence type="ECO:0000256" key="7">
    <source>
        <dbReference type="SAM" id="MobiDB-lite"/>
    </source>
</evidence>
<evidence type="ECO:0000256" key="1">
    <source>
        <dbReference type="ARBA" id="ARBA00022722"/>
    </source>
</evidence>
<keyword evidence="1" id="KW-0540">Nuclease</keyword>
<dbReference type="OrthoDB" id="49151at2759"/>
<dbReference type="InterPro" id="IPR027521">
    <property type="entry name" value="Usb1"/>
</dbReference>
<evidence type="ECO:0000256" key="2">
    <source>
        <dbReference type="ARBA" id="ARBA00022801"/>
    </source>
</evidence>
<dbReference type="AlphaFoldDB" id="A0A9P4S5K5"/>
<evidence type="ECO:0000256" key="3">
    <source>
        <dbReference type="ARBA" id="ARBA00023239"/>
    </source>
</evidence>
<feature type="region of interest" description="Disordered" evidence="7">
    <location>
        <begin position="226"/>
        <end position="246"/>
    </location>
</feature>
<dbReference type="GO" id="GO:0005634">
    <property type="term" value="C:nucleus"/>
    <property type="evidence" value="ECO:0007669"/>
    <property type="project" value="TreeGrafter"/>
</dbReference>